<dbReference type="AlphaFoldDB" id="A0A7J6VRE9"/>
<dbReference type="Pfam" id="PF03140">
    <property type="entry name" value="DUF247"/>
    <property type="match status" value="1"/>
</dbReference>
<dbReference type="Proteomes" id="UP000554482">
    <property type="component" value="Unassembled WGS sequence"/>
</dbReference>
<dbReference type="InterPro" id="IPR004158">
    <property type="entry name" value="DUF247_pln"/>
</dbReference>
<evidence type="ECO:0000313" key="2">
    <source>
        <dbReference type="Proteomes" id="UP000554482"/>
    </source>
</evidence>
<organism evidence="1 2">
    <name type="scientific">Thalictrum thalictroides</name>
    <name type="common">Rue-anemone</name>
    <name type="synonym">Anemone thalictroides</name>
    <dbReference type="NCBI Taxonomy" id="46969"/>
    <lineage>
        <taxon>Eukaryota</taxon>
        <taxon>Viridiplantae</taxon>
        <taxon>Streptophyta</taxon>
        <taxon>Embryophyta</taxon>
        <taxon>Tracheophyta</taxon>
        <taxon>Spermatophyta</taxon>
        <taxon>Magnoliopsida</taxon>
        <taxon>Ranunculales</taxon>
        <taxon>Ranunculaceae</taxon>
        <taxon>Thalictroideae</taxon>
        <taxon>Thalictrum</taxon>
    </lineage>
</organism>
<dbReference type="PANTHER" id="PTHR31170">
    <property type="entry name" value="BNAC04G53230D PROTEIN"/>
    <property type="match status" value="1"/>
</dbReference>
<dbReference type="EMBL" id="JABWDY010028831">
    <property type="protein sequence ID" value="KAF5186805.1"/>
    <property type="molecule type" value="Genomic_DNA"/>
</dbReference>
<sequence>MITDSSSQQGCDLADFDQVVNNIQDMLRTAPYLPPNRDCCIHKVPVYLRNINEAAYTPQIISIGPLHRDDKKLKPMQAYKVHFLNTLLRRKPSIKLEDYVEDYVKTLRGLEKQVRNSYFNQECLCNISSNDFVQMMLLDGCFIVELFITSCCPTNTELLPWPRPYTHKVRSDLMLYENQLPYFLLEHLFNFLNDDNPICPVSFFDLSARFFDYYYLNVKDAPRRLKNSGHQVKHFLDLILNCHRPSGLKLSVEDDNTDRKPIYLPSATELHESGVEFKKGESHCYLDIKSNKNGVLEIPVLDV</sequence>
<reference evidence="1 2" key="1">
    <citation type="submission" date="2020-06" db="EMBL/GenBank/DDBJ databases">
        <title>Transcriptomic and genomic resources for Thalictrum thalictroides and T. hernandezii: Facilitating candidate gene discovery in an emerging model plant lineage.</title>
        <authorList>
            <person name="Arias T."/>
            <person name="Riano-Pachon D.M."/>
            <person name="Di Stilio V.S."/>
        </authorList>
    </citation>
    <scope>NUCLEOTIDE SEQUENCE [LARGE SCALE GENOMIC DNA]</scope>
    <source>
        <strain evidence="2">cv. WT478/WT964</strain>
        <tissue evidence="1">Leaves</tissue>
    </source>
</reference>
<accession>A0A7J6VRE9</accession>
<evidence type="ECO:0000313" key="1">
    <source>
        <dbReference type="EMBL" id="KAF5186805.1"/>
    </source>
</evidence>
<keyword evidence="2" id="KW-1185">Reference proteome</keyword>
<name>A0A7J6VRE9_THATH</name>
<dbReference type="PANTHER" id="PTHR31170:SF25">
    <property type="entry name" value="BNAA09G04570D PROTEIN"/>
    <property type="match status" value="1"/>
</dbReference>
<proteinExistence type="predicted"/>
<protein>
    <submittedName>
        <fullName evidence="1">Uncharacterized protein</fullName>
    </submittedName>
</protein>
<comment type="caution">
    <text evidence="1">The sequence shown here is derived from an EMBL/GenBank/DDBJ whole genome shotgun (WGS) entry which is preliminary data.</text>
</comment>
<dbReference type="OrthoDB" id="672127at2759"/>
<gene>
    <name evidence="1" type="ORF">FRX31_023605</name>
</gene>